<accession>A0A1G9JD23</accession>
<dbReference type="EMBL" id="FNGW01000001">
    <property type="protein sequence ID" value="SDL35479.1"/>
    <property type="molecule type" value="Genomic_DNA"/>
</dbReference>
<sequence length="113" mass="12382">MKKYLFTITPFILGVICFIAFSIIGSEVAPDGTLVEPFGLIPVGFLLISISLIASLIMSTWALFHNPTKIDKIAFGVSLAIILLSVSYLFLSFSYLHSLDMKEMSMVSKSIVS</sequence>
<gene>
    <name evidence="3" type="ORF">SAMN04515677_101606</name>
</gene>
<evidence type="ECO:0000313" key="4">
    <source>
        <dbReference type="Proteomes" id="UP000199068"/>
    </source>
</evidence>
<evidence type="ECO:0000256" key="1">
    <source>
        <dbReference type="SAM" id="Phobius"/>
    </source>
</evidence>
<keyword evidence="4" id="KW-1185">Reference proteome</keyword>
<evidence type="ECO:0000259" key="2">
    <source>
        <dbReference type="Pfam" id="PF13127"/>
    </source>
</evidence>
<protein>
    <recommendedName>
        <fullName evidence="2">DUF3955 domain-containing protein</fullName>
    </recommendedName>
</protein>
<proteinExistence type="predicted"/>
<feature type="transmembrane region" description="Helical" evidence="1">
    <location>
        <begin position="5"/>
        <end position="26"/>
    </location>
</feature>
<keyword evidence="1" id="KW-0812">Transmembrane</keyword>
<name>A0A1G9JD23_9FIRM</name>
<dbReference type="InterPro" id="IPR025016">
    <property type="entry name" value="DUF3955"/>
</dbReference>
<keyword evidence="1" id="KW-0472">Membrane</keyword>
<feature type="transmembrane region" description="Helical" evidence="1">
    <location>
        <begin position="73"/>
        <end position="96"/>
    </location>
</feature>
<dbReference type="Pfam" id="PF13127">
    <property type="entry name" value="DUF3955"/>
    <property type="match status" value="1"/>
</dbReference>
<feature type="transmembrane region" description="Helical" evidence="1">
    <location>
        <begin position="38"/>
        <end position="64"/>
    </location>
</feature>
<organism evidence="3 4">
    <name type="scientific">Romboutsia lituseburensis DSM 797</name>
    <dbReference type="NCBI Taxonomy" id="1121325"/>
    <lineage>
        <taxon>Bacteria</taxon>
        <taxon>Bacillati</taxon>
        <taxon>Bacillota</taxon>
        <taxon>Clostridia</taxon>
        <taxon>Peptostreptococcales</taxon>
        <taxon>Peptostreptococcaceae</taxon>
        <taxon>Romboutsia</taxon>
    </lineage>
</organism>
<feature type="domain" description="DUF3955" evidence="2">
    <location>
        <begin position="3"/>
        <end position="58"/>
    </location>
</feature>
<dbReference type="Proteomes" id="UP000199068">
    <property type="component" value="Unassembled WGS sequence"/>
</dbReference>
<dbReference type="RefSeq" id="WP_092722707.1">
    <property type="nucleotide sequence ID" value="NZ_FNGW01000001.1"/>
</dbReference>
<reference evidence="3 4" key="1">
    <citation type="submission" date="2016-10" db="EMBL/GenBank/DDBJ databases">
        <authorList>
            <person name="de Groot N.N."/>
        </authorList>
    </citation>
    <scope>NUCLEOTIDE SEQUENCE [LARGE SCALE GENOMIC DNA]</scope>
    <source>
        <strain evidence="3 4">DSM 797</strain>
    </source>
</reference>
<dbReference type="AlphaFoldDB" id="A0A1G9JD23"/>
<dbReference type="STRING" id="1121325.SAMN04515677_101606"/>
<evidence type="ECO:0000313" key="3">
    <source>
        <dbReference type="EMBL" id="SDL35479.1"/>
    </source>
</evidence>
<keyword evidence="1" id="KW-1133">Transmembrane helix</keyword>